<reference evidence="2" key="1">
    <citation type="submission" date="2021-01" db="EMBL/GenBank/DDBJ databases">
        <title>Whole genome shotgun sequence of Actinoplanes rishiriensis NBRC 108556.</title>
        <authorList>
            <person name="Komaki H."/>
            <person name="Tamura T."/>
        </authorList>
    </citation>
    <scope>NUCLEOTIDE SEQUENCE</scope>
    <source>
        <strain evidence="2">NBRC 108556</strain>
    </source>
</reference>
<accession>A0A919N2V9</accession>
<sequence>MDQTRAVPAPVPVTSDAEVIVVERTYVAGLRASVPVTEVRDWTRQALPVVAATLRDAGVRPSGPPMSELRPRSDGALQVTVGYPVSRPPVGLALTHAVLPAGIAVRAVHIGPHESIQSTYDRLVEWLTGHHRPAGPALWEQYIIGPDVARTAAACKTAILCPQDGQPAEAR</sequence>
<organism evidence="2 3">
    <name type="scientific">Paractinoplanes rishiriensis</name>
    <dbReference type="NCBI Taxonomy" id="1050105"/>
    <lineage>
        <taxon>Bacteria</taxon>
        <taxon>Bacillati</taxon>
        <taxon>Actinomycetota</taxon>
        <taxon>Actinomycetes</taxon>
        <taxon>Micromonosporales</taxon>
        <taxon>Micromonosporaceae</taxon>
        <taxon>Paractinoplanes</taxon>
    </lineage>
</organism>
<protein>
    <recommendedName>
        <fullName evidence="1">GyrI-like small molecule binding domain-containing protein</fullName>
    </recommendedName>
</protein>
<dbReference type="InterPro" id="IPR011256">
    <property type="entry name" value="Reg_factor_effector_dom_sf"/>
</dbReference>
<dbReference type="AlphaFoldDB" id="A0A919N2V9"/>
<dbReference type="Gene3D" id="3.20.80.10">
    <property type="entry name" value="Regulatory factor, effector binding domain"/>
    <property type="match status" value="1"/>
</dbReference>
<dbReference type="Proteomes" id="UP000636960">
    <property type="component" value="Unassembled WGS sequence"/>
</dbReference>
<dbReference type="Pfam" id="PF06445">
    <property type="entry name" value="GyrI-like"/>
    <property type="match status" value="1"/>
</dbReference>
<evidence type="ECO:0000313" key="2">
    <source>
        <dbReference type="EMBL" id="GIF02173.1"/>
    </source>
</evidence>
<dbReference type="InterPro" id="IPR029442">
    <property type="entry name" value="GyrI-like"/>
</dbReference>
<gene>
    <name evidence="2" type="ORF">Ari01nite_96370</name>
</gene>
<dbReference type="EMBL" id="BOMV01000123">
    <property type="protein sequence ID" value="GIF02173.1"/>
    <property type="molecule type" value="Genomic_DNA"/>
</dbReference>
<evidence type="ECO:0000259" key="1">
    <source>
        <dbReference type="Pfam" id="PF06445"/>
    </source>
</evidence>
<feature type="domain" description="GyrI-like small molecule binding" evidence="1">
    <location>
        <begin position="24"/>
        <end position="147"/>
    </location>
</feature>
<evidence type="ECO:0000313" key="3">
    <source>
        <dbReference type="Proteomes" id="UP000636960"/>
    </source>
</evidence>
<keyword evidence="3" id="KW-1185">Reference proteome</keyword>
<name>A0A919N2V9_9ACTN</name>
<dbReference type="SUPFAM" id="SSF55136">
    <property type="entry name" value="Probable bacterial effector-binding domain"/>
    <property type="match status" value="1"/>
</dbReference>
<comment type="caution">
    <text evidence="2">The sequence shown here is derived from an EMBL/GenBank/DDBJ whole genome shotgun (WGS) entry which is preliminary data.</text>
</comment>
<proteinExistence type="predicted"/>